<dbReference type="InterPro" id="IPR008254">
    <property type="entry name" value="Flavodoxin/NO_synth"/>
</dbReference>
<sequence>MKSLVLYSSLTGNTKKIAYAIYDEIQEEKDIKDVNELVDVQYGIDYENYDIVFLGYWVDKGICDKNSKQVLENIHNKKIALFGTMGASKKGSYGASIIEKIESIIPKDNEILGSFICQGKIAEGLKAKYKEMLKLSPDNEHIRQQLNNHEESQSHPDEQEIYEASMFAKNMMIKASIV</sequence>
<dbReference type="PANTHER" id="PTHR38030:SF2">
    <property type="entry name" value="PROTOPORPHYRINOGEN IX DEHYDROGENASE [QUINONE]"/>
    <property type="match status" value="1"/>
</dbReference>
<reference evidence="2 3" key="1">
    <citation type="journal article" date="2009" name="Genome Biol.">
        <title>Comparative genome and phenotypic analysis of Clostridium difficile 027 strains provides insight into the evolution of a hypervirulent bacterium.</title>
        <authorList>
            <person name="Stabler R.A."/>
            <person name="He M."/>
            <person name="Dawson L."/>
            <person name="Martin M."/>
            <person name="Valiente E."/>
            <person name="Corton C."/>
            <person name="Lawley T.D."/>
            <person name="Sebaihia M."/>
            <person name="Quail M.A."/>
            <person name="Rose G."/>
            <person name="Gerding D.N."/>
            <person name="Gibert M."/>
            <person name="Popoff M.R."/>
            <person name="Parkhill J."/>
            <person name="Dougan G."/>
            <person name="Wren B.W."/>
        </authorList>
    </citation>
    <scope>NUCLEOTIDE SEQUENCE [LARGE SCALE GENOMIC DNA]</scope>
    <source>
        <strain evidence="2 3">CD196</strain>
    </source>
</reference>
<dbReference type="PROSITE" id="PS00201">
    <property type="entry name" value="FLAVODOXIN"/>
    <property type="match status" value="1"/>
</dbReference>
<dbReference type="KEGG" id="cdc:CD196_2668"/>
<dbReference type="InterPro" id="IPR001226">
    <property type="entry name" value="Flavodoxin_CS"/>
</dbReference>
<evidence type="ECO:0000313" key="2">
    <source>
        <dbReference type="EMBL" id="CBA65113.1"/>
    </source>
</evidence>
<feature type="domain" description="Flavodoxin-like" evidence="1">
    <location>
        <begin position="4"/>
        <end position="168"/>
    </location>
</feature>
<evidence type="ECO:0000313" key="3">
    <source>
        <dbReference type="Proteomes" id="UP000002068"/>
    </source>
</evidence>
<dbReference type="GO" id="GO:0010181">
    <property type="term" value="F:FMN binding"/>
    <property type="evidence" value="ECO:0007669"/>
    <property type="project" value="InterPro"/>
</dbReference>
<gene>
    <name evidence="2" type="ordered locus">CD196_2668</name>
</gene>
<dbReference type="PANTHER" id="PTHR38030">
    <property type="entry name" value="PROTOPORPHYRINOGEN IX DEHYDROGENASE [MENAQUINONE]"/>
    <property type="match status" value="1"/>
</dbReference>
<dbReference type="GO" id="GO:0006783">
    <property type="term" value="P:heme biosynthetic process"/>
    <property type="evidence" value="ECO:0007669"/>
    <property type="project" value="TreeGrafter"/>
</dbReference>
<dbReference type="GO" id="GO:0016651">
    <property type="term" value="F:oxidoreductase activity, acting on NAD(P)H"/>
    <property type="evidence" value="ECO:0007669"/>
    <property type="project" value="UniProtKB-ARBA"/>
</dbReference>
<dbReference type="EMBL" id="FN538970">
    <property type="protein sequence ID" value="CBA65113.1"/>
    <property type="molecule type" value="Genomic_DNA"/>
</dbReference>
<dbReference type="InterPro" id="IPR054633">
    <property type="entry name" value="BilS"/>
</dbReference>
<dbReference type="InterPro" id="IPR029039">
    <property type="entry name" value="Flavoprotein-like_sf"/>
</dbReference>
<dbReference type="HOGENOM" id="CLU_3314235_0_0_9"/>
<name>A0A0H3N580_CLODC</name>
<accession>A0A0H3N580</accession>
<dbReference type="InterPro" id="IPR052200">
    <property type="entry name" value="Protoporphyrinogen_IX_DH"/>
</dbReference>
<dbReference type="GO" id="GO:0009055">
    <property type="term" value="F:electron transfer activity"/>
    <property type="evidence" value="ECO:0007669"/>
    <property type="project" value="InterPro"/>
</dbReference>
<dbReference type="Pfam" id="PF12641">
    <property type="entry name" value="Flavodoxin_3"/>
    <property type="match status" value="1"/>
</dbReference>
<proteinExistence type="predicted"/>
<evidence type="ECO:0000259" key="1">
    <source>
        <dbReference type="Pfam" id="PF12641"/>
    </source>
</evidence>
<dbReference type="SUPFAM" id="SSF52218">
    <property type="entry name" value="Flavoproteins"/>
    <property type="match status" value="1"/>
</dbReference>
<dbReference type="GO" id="GO:0070819">
    <property type="term" value="F:menaquinone-dependent protoporphyrinogen oxidase activity"/>
    <property type="evidence" value="ECO:0007669"/>
    <property type="project" value="TreeGrafter"/>
</dbReference>
<dbReference type="AlphaFoldDB" id="A0A0H3N580"/>
<dbReference type="NCBIfam" id="NF045594">
    <property type="entry name" value="flavodox_BilS"/>
    <property type="match status" value="1"/>
</dbReference>
<dbReference type="Gene3D" id="3.40.50.360">
    <property type="match status" value="1"/>
</dbReference>
<protein>
    <submittedName>
        <fullName evidence="2">Flavodoxin</fullName>
    </submittedName>
</protein>
<organism evidence="2 3">
    <name type="scientific">Clostridioides difficile (strain CD196)</name>
    <name type="common">Peptoclostridium difficile</name>
    <dbReference type="NCBI Taxonomy" id="645462"/>
    <lineage>
        <taxon>Bacteria</taxon>
        <taxon>Bacillati</taxon>
        <taxon>Bacillota</taxon>
        <taxon>Clostridia</taxon>
        <taxon>Peptostreptococcales</taxon>
        <taxon>Peptostreptococcaceae</taxon>
        <taxon>Clostridioides</taxon>
    </lineage>
</organism>
<dbReference type="Proteomes" id="UP000002068">
    <property type="component" value="Chromosome"/>
</dbReference>